<dbReference type="PATRIC" id="fig|206506.3.peg.771"/>
<dbReference type="GO" id="GO:0019285">
    <property type="term" value="P:glycine betaine biosynthetic process from choline"/>
    <property type="evidence" value="ECO:0007669"/>
    <property type="project" value="TreeGrafter"/>
</dbReference>
<dbReference type="InterPro" id="IPR012132">
    <property type="entry name" value="GMC_OxRdtase"/>
</dbReference>
<dbReference type="InterPro" id="IPR000172">
    <property type="entry name" value="GMC_OxRdtase_N"/>
</dbReference>
<dbReference type="AlphaFoldDB" id="A0A171KWR5"/>
<dbReference type="GO" id="GO:0016020">
    <property type="term" value="C:membrane"/>
    <property type="evidence" value="ECO:0007669"/>
    <property type="project" value="TreeGrafter"/>
</dbReference>
<feature type="domain" description="Glucose-methanol-choline oxidoreductase N-terminal" evidence="7">
    <location>
        <begin position="81"/>
        <end position="104"/>
    </location>
</feature>
<evidence type="ECO:0000256" key="4">
    <source>
        <dbReference type="ARBA" id="ARBA00022827"/>
    </source>
</evidence>
<proteinExistence type="inferred from homology"/>
<dbReference type="EMBL" id="LBNE01000001">
    <property type="protein sequence ID" value="KKO73332.1"/>
    <property type="molecule type" value="Genomic_DNA"/>
</dbReference>
<evidence type="ECO:0000256" key="3">
    <source>
        <dbReference type="ARBA" id="ARBA00022630"/>
    </source>
</evidence>
<dbReference type="PANTHER" id="PTHR11552">
    <property type="entry name" value="GLUCOSE-METHANOL-CHOLINE GMC OXIDOREDUCTASE"/>
    <property type="match status" value="1"/>
</dbReference>
<dbReference type="PIRSF" id="PIRSF000137">
    <property type="entry name" value="Alcohol_oxidase"/>
    <property type="match status" value="1"/>
</dbReference>
<dbReference type="SUPFAM" id="SSF51905">
    <property type="entry name" value="FAD/NAD(P)-binding domain"/>
    <property type="match status" value="1"/>
</dbReference>
<dbReference type="InterPro" id="IPR036188">
    <property type="entry name" value="FAD/NAD-bd_sf"/>
</dbReference>
<sequence length="535" mass="57967">MSSQEFDYVIIGAGSAGAVIAAQIIRRGGGSVLLLEAGGSDDNLMIRMPAGVAKIIAKKTWPYMTDPAPETLNRPMIVAQGKVLGGSSSVNGMIYMRGHREDYDAWAQQHQCTGWGFDDLLPYFKRAEAHESLTGEYHGNDGLLPVSENRYRHPLSMAFIRAGQELGLDYVNDFNGKSQQGVGYYQTTTLRGERASTSRTYLKSIQGKGQFELILDAMVEKINIQNKRAEGVTYRRGNGSPVTVKARREVIVCAGAIGSPKLLMLSGIGPEAHLKEHGITPVQDLPVGQHFKDHLHLSVNAETREPVSLYGQDSGLNAIRNGIEWLAFRSGPVSSNVLEGGAFVDTHGEGRPDVQIHFLPILDTWDDPDGVGKGRTHGLTLKVGHLRPRSEGEVLLSSADPAALPRIKANFLSHPDDLPAQIRAVRLGLQFLGTQTMQPLLRDIFSPNPDWLSDPAALEQFVRGGVKTTYHPIGTCRMGPDARSAVVDTELRVHGIDGLRVADSSIFPDIPSGNTNAPVIAVAEKAADLILGRSL</sequence>
<reference evidence="9 11" key="1">
    <citation type="submission" date="2015-04" db="EMBL/GenBank/DDBJ databases">
        <title>Genome sequence of Kerstersia gyiorum CG1.</title>
        <authorList>
            <person name="Greninger A.L."/>
            <person name="Kozyreva V."/>
            <person name="Chaturvedi V."/>
        </authorList>
    </citation>
    <scope>NUCLEOTIDE SEQUENCE [LARGE SCALE GENOMIC DNA]</scope>
    <source>
        <strain evidence="9 11">CG1</strain>
    </source>
</reference>
<feature type="domain" description="Glucose-methanol-choline oxidoreductase N-terminal" evidence="8">
    <location>
        <begin position="255"/>
        <end position="269"/>
    </location>
</feature>
<gene>
    <name evidence="9" type="ORF">AAV32_03520</name>
    <name evidence="10" type="ORF">EV679_0540</name>
</gene>
<dbReference type="Proteomes" id="UP000292039">
    <property type="component" value="Unassembled WGS sequence"/>
</dbReference>
<name>A0A171KWR5_9BURK</name>
<dbReference type="PROSITE" id="PS00623">
    <property type="entry name" value="GMC_OXRED_1"/>
    <property type="match status" value="1"/>
</dbReference>
<evidence type="ECO:0000259" key="8">
    <source>
        <dbReference type="PROSITE" id="PS00624"/>
    </source>
</evidence>
<dbReference type="EMBL" id="SGWZ01000001">
    <property type="protein sequence ID" value="RZS73349.1"/>
    <property type="molecule type" value="Genomic_DNA"/>
</dbReference>
<keyword evidence="11" id="KW-1185">Reference proteome</keyword>
<evidence type="ECO:0000256" key="1">
    <source>
        <dbReference type="ARBA" id="ARBA00001974"/>
    </source>
</evidence>
<evidence type="ECO:0000259" key="7">
    <source>
        <dbReference type="PROSITE" id="PS00623"/>
    </source>
</evidence>
<reference evidence="10 12" key="2">
    <citation type="submission" date="2019-02" db="EMBL/GenBank/DDBJ databases">
        <title>Genomic Encyclopedia of Type Strains, Phase IV (KMG-IV): sequencing the most valuable type-strain genomes for metagenomic binning, comparative biology and taxonomic classification.</title>
        <authorList>
            <person name="Goeker M."/>
        </authorList>
    </citation>
    <scope>NUCLEOTIDE SEQUENCE [LARGE SCALE GENOMIC DNA]</scope>
    <source>
        <strain evidence="10 12">DSM 16618</strain>
    </source>
</reference>
<evidence type="ECO:0000256" key="6">
    <source>
        <dbReference type="RuleBase" id="RU003968"/>
    </source>
</evidence>
<evidence type="ECO:0000313" key="11">
    <source>
        <dbReference type="Proteomes" id="UP000078084"/>
    </source>
</evidence>
<evidence type="ECO:0000313" key="10">
    <source>
        <dbReference type="EMBL" id="RZS73349.1"/>
    </source>
</evidence>
<feature type="binding site" evidence="5">
    <location>
        <position position="219"/>
    </location>
    <ligand>
        <name>FAD</name>
        <dbReference type="ChEBI" id="CHEBI:57692"/>
    </ligand>
</feature>
<dbReference type="InterPro" id="IPR007867">
    <property type="entry name" value="GMC_OxRtase_C"/>
</dbReference>
<dbReference type="GO" id="GO:0008812">
    <property type="term" value="F:choline dehydrogenase activity"/>
    <property type="evidence" value="ECO:0007669"/>
    <property type="project" value="TreeGrafter"/>
</dbReference>
<dbReference type="Pfam" id="PF05199">
    <property type="entry name" value="GMC_oxred_C"/>
    <property type="match status" value="1"/>
</dbReference>
<evidence type="ECO:0000313" key="9">
    <source>
        <dbReference type="EMBL" id="KKO73332.1"/>
    </source>
</evidence>
<dbReference type="PANTHER" id="PTHR11552:SF147">
    <property type="entry name" value="CHOLINE DEHYDROGENASE, MITOCHONDRIAL"/>
    <property type="match status" value="1"/>
</dbReference>
<comment type="similarity">
    <text evidence="2 6">Belongs to the GMC oxidoreductase family.</text>
</comment>
<keyword evidence="4 5" id="KW-0274">FAD</keyword>
<evidence type="ECO:0000256" key="2">
    <source>
        <dbReference type="ARBA" id="ARBA00010790"/>
    </source>
</evidence>
<keyword evidence="3 6" id="KW-0285">Flavoprotein</keyword>
<dbReference type="Proteomes" id="UP000078084">
    <property type="component" value="Unassembled WGS sequence"/>
</dbReference>
<dbReference type="Pfam" id="PF00732">
    <property type="entry name" value="GMC_oxred_N"/>
    <property type="match status" value="1"/>
</dbReference>
<dbReference type="PROSITE" id="PS00624">
    <property type="entry name" value="GMC_OXRED_2"/>
    <property type="match status" value="1"/>
</dbReference>
<evidence type="ECO:0000313" key="12">
    <source>
        <dbReference type="Proteomes" id="UP000292039"/>
    </source>
</evidence>
<dbReference type="SUPFAM" id="SSF54373">
    <property type="entry name" value="FAD-linked reductases, C-terminal domain"/>
    <property type="match status" value="1"/>
</dbReference>
<comment type="cofactor">
    <cofactor evidence="1 5">
        <name>FAD</name>
        <dbReference type="ChEBI" id="CHEBI:57692"/>
    </cofactor>
</comment>
<dbReference type="STRING" id="206506.AAV32_03520"/>
<dbReference type="Gene3D" id="3.50.50.60">
    <property type="entry name" value="FAD/NAD(P)-binding domain"/>
    <property type="match status" value="1"/>
</dbReference>
<accession>A0A171KWR5</accession>
<dbReference type="GO" id="GO:0050660">
    <property type="term" value="F:flavin adenine dinucleotide binding"/>
    <property type="evidence" value="ECO:0007669"/>
    <property type="project" value="InterPro"/>
</dbReference>
<organism evidence="9 11">
    <name type="scientific">Kerstersia gyiorum</name>
    <dbReference type="NCBI Taxonomy" id="206506"/>
    <lineage>
        <taxon>Bacteria</taxon>
        <taxon>Pseudomonadati</taxon>
        <taxon>Pseudomonadota</taxon>
        <taxon>Betaproteobacteria</taxon>
        <taxon>Burkholderiales</taxon>
        <taxon>Alcaligenaceae</taxon>
        <taxon>Kerstersia</taxon>
    </lineage>
</organism>
<evidence type="ECO:0000256" key="5">
    <source>
        <dbReference type="PIRSR" id="PIRSR000137-2"/>
    </source>
</evidence>
<comment type="caution">
    <text evidence="9">The sequence shown here is derived from an EMBL/GenBank/DDBJ whole genome shotgun (WGS) entry which is preliminary data.</text>
</comment>
<feature type="binding site" evidence="5">
    <location>
        <position position="83"/>
    </location>
    <ligand>
        <name>FAD</name>
        <dbReference type="ChEBI" id="CHEBI:57692"/>
    </ligand>
</feature>
<dbReference type="RefSeq" id="WP_068367514.1">
    <property type="nucleotide sequence ID" value="NZ_CBCSEB010000010.1"/>
</dbReference>
<protein>
    <submittedName>
        <fullName evidence="10">Choline dehydrogenase</fullName>
    </submittedName>
    <submittedName>
        <fullName evidence="9">Glucose-methanol-choline oxidoreductase</fullName>
    </submittedName>
</protein>
<dbReference type="Gene3D" id="3.30.560.10">
    <property type="entry name" value="Glucose Oxidase, domain 3"/>
    <property type="match status" value="1"/>
</dbReference>